<dbReference type="OrthoDB" id="231241at2"/>
<gene>
    <name evidence="1" type="ORF">FCL42_00780</name>
</gene>
<dbReference type="SUPFAM" id="SSF55486">
    <property type="entry name" value="Metalloproteases ('zincins'), catalytic domain"/>
    <property type="match status" value="1"/>
</dbReference>
<dbReference type="RefSeq" id="WP_136861467.1">
    <property type="nucleotide sequence ID" value="NZ_SWCJ01000001.1"/>
</dbReference>
<dbReference type="Proteomes" id="UP000305675">
    <property type="component" value="Unassembled WGS sequence"/>
</dbReference>
<evidence type="ECO:0000313" key="2">
    <source>
        <dbReference type="Proteomes" id="UP000305675"/>
    </source>
</evidence>
<keyword evidence="2" id="KW-1185">Reference proteome</keyword>
<accession>A0A4U1BT46</accession>
<name>A0A4U1BT46_9GAMM</name>
<dbReference type="EMBL" id="SWCJ01000001">
    <property type="protein sequence ID" value="TKB58319.1"/>
    <property type="molecule type" value="Genomic_DNA"/>
</dbReference>
<reference evidence="1 2" key="1">
    <citation type="submission" date="2019-04" db="EMBL/GenBank/DDBJ databases">
        <authorList>
            <person name="Hwang J.C."/>
        </authorList>
    </citation>
    <scope>NUCLEOTIDE SEQUENCE [LARGE SCALE GENOMIC DNA]</scope>
    <source>
        <strain evidence="1 2">IMCC35002</strain>
    </source>
</reference>
<sequence>MRSILYTTFGIALLNGCGSGNSSPTPDTRPAAPQEQSIMESDRFEVISPVPDAVVKAYKLDRDYYAKYIDVWGIPVLGPETVSSVLLKNAAEIVAHQLSDDNLQAGMGPLIREALYDRHFRVVIFPKQPDGYGSTLVPEYRNFPDEAGYGATPEVPLTGINSKALVYMGDWPNPQSGNTLVHELTHSIHLLTLDTLVPDFEAQLANAYQHAQAENLWSGTGMGYINTNRFEYLAVGSELWNNVRAHEALSSRPESMSLRQHLQDNDPALYNLLSLIYSDEHHLTEQLTIYRGYHTLTVELTDADYPIALDLNQVNSQLYSAGERFYVSKITNEQVRDLAEARYAYGFSARFPGHDLDIDLFIPDLNQRHGDYVMQEYRFRLTQLDTVLADCSFTRQELLSYADSEGRIRLADPISCQLSR</sequence>
<comment type="caution">
    <text evidence="1">The sequence shown here is derived from an EMBL/GenBank/DDBJ whole genome shotgun (WGS) entry which is preliminary data.</text>
</comment>
<protein>
    <submittedName>
        <fullName evidence="1">Uncharacterized protein</fullName>
    </submittedName>
</protein>
<organism evidence="1 2">
    <name type="scientific">Ferrimonas aestuarii</name>
    <dbReference type="NCBI Taxonomy" id="2569539"/>
    <lineage>
        <taxon>Bacteria</taxon>
        <taxon>Pseudomonadati</taxon>
        <taxon>Pseudomonadota</taxon>
        <taxon>Gammaproteobacteria</taxon>
        <taxon>Alteromonadales</taxon>
        <taxon>Ferrimonadaceae</taxon>
        <taxon>Ferrimonas</taxon>
    </lineage>
</organism>
<evidence type="ECO:0000313" key="1">
    <source>
        <dbReference type="EMBL" id="TKB58319.1"/>
    </source>
</evidence>
<dbReference type="AlphaFoldDB" id="A0A4U1BT46"/>
<proteinExistence type="predicted"/>